<dbReference type="EMBL" id="LR798376">
    <property type="protein sequence ID" value="CAB5227506.1"/>
    <property type="molecule type" value="Genomic_DNA"/>
</dbReference>
<name>A0A6J5QP90_9CAUD</name>
<dbReference type="EMBL" id="LR797030">
    <property type="protein sequence ID" value="CAB4183291.1"/>
    <property type="molecule type" value="Genomic_DNA"/>
</dbReference>
<protein>
    <submittedName>
        <fullName evidence="1">Uncharacterized protein</fullName>
    </submittedName>
</protein>
<evidence type="ECO:0000313" key="4">
    <source>
        <dbReference type="EMBL" id="CAB5227506.1"/>
    </source>
</evidence>
<dbReference type="EMBL" id="LR797374">
    <property type="protein sequence ID" value="CAB4211442.1"/>
    <property type="molecule type" value="Genomic_DNA"/>
</dbReference>
<gene>
    <name evidence="1" type="ORF">UFOVP1077_51</name>
    <name evidence="2" type="ORF">UFOVP1316_39</name>
    <name evidence="3" type="ORF">UFOVP1428_48</name>
    <name evidence="4" type="ORF">UFOVP1526_51</name>
</gene>
<reference evidence="1" key="1">
    <citation type="submission" date="2020-05" db="EMBL/GenBank/DDBJ databases">
        <authorList>
            <person name="Chiriac C."/>
            <person name="Salcher M."/>
            <person name="Ghai R."/>
            <person name="Kavagutti S V."/>
        </authorList>
    </citation>
    <scope>NUCLEOTIDE SEQUENCE</scope>
</reference>
<sequence length="76" mass="8930">MIAMFCLVAFALAILLLNDVYGFPQRPAILKLGRLHVLLWNRWAVRAGAYPNIGVRPIFKFWIIGPVEFRWFTKRR</sequence>
<dbReference type="EMBL" id="LR797268">
    <property type="protein sequence ID" value="CAB4197920.1"/>
    <property type="molecule type" value="Genomic_DNA"/>
</dbReference>
<evidence type="ECO:0000313" key="1">
    <source>
        <dbReference type="EMBL" id="CAB4183291.1"/>
    </source>
</evidence>
<proteinExistence type="predicted"/>
<organism evidence="1">
    <name type="scientific">uncultured Caudovirales phage</name>
    <dbReference type="NCBI Taxonomy" id="2100421"/>
    <lineage>
        <taxon>Viruses</taxon>
        <taxon>Duplodnaviria</taxon>
        <taxon>Heunggongvirae</taxon>
        <taxon>Uroviricota</taxon>
        <taxon>Caudoviricetes</taxon>
        <taxon>Peduoviridae</taxon>
        <taxon>Maltschvirus</taxon>
        <taxon>Maltschvirus maltsch</taxon>
    </lineage>
</organism>
<evidence type="ECO:0000313" key="3">
    <source>
        <dbReference type="EMBL" id="CAB4211442.1"/>
    </source>
</evidence>
<accession>A0A6J5QP90</accession>
<evidence type="ECO:0000313" key="2">
    <source>
        <dbReference type="EMBL" id="CAB4197920.1"/>
    </source>
</evidence>